<accession>A0A2N9H775</accession>
<feature type="region of interest" description="Disordered" evidence="1">
    <location>
        <begin position="324"/>
        <end position="365"/>
    </location>
</feature>
<feature type="domain" description="Myb/SANT-like" evidence="2">
    <location>
        <begin position="159"/>
        <end position="253"/>
    </location>
</feature>
<evidence type="ECO:0000313" key="3">
    <source>
        <dbReference type="EMBL" id="SPD07491.1"/>
    </source>
</evidence>
<reference evidence="3" key="1">
    <citation type="submission" date="2018-02" db="EMBL/GenBank/DDBJ databases">
        <authorList>
            <person name="Cohen D.B."/>
            <person name="Kent A.D."/>
        </authorList>
    </citation>
    <scope>NUCLEOTIDE SEQUENCE</scope>
</reference>
<dbReference type="Pfam" id="PF04827">
    <property type="entry name" value="Plant_tran"/>
    <property type="match status" value="1"/>
</dbReference>
<dbReference type="AlphaFoldDB" id="A0A2N9H775"/>
<dbReference type="PANTHER" id="PTHR46929">
    <property type="entry name" value="EXPRESSED PROTEIN"/>
    <property type="match status" value="1"/>
</dbReference>
<proteinExistence type="predicted"/>
<gene>
    <name evidence="3" type="ORF">FSB_LOCUS35373</name>
</gene>
<dbReference type="InterPro" id="IPR006912">
    <property type="entry name" value="Harbinger_derived_prot"/>
</dbReference>
<dbReference type="PANTHER" id="PTHR46929:SF4">
    <property type="entry name" value="MYB_SANT-LIKE DOMAIN-CONTAINING PROTEIN"/>
    <property type="match status" value="1"/>
</dbReference>
<sequence>MNRGRLIAPYRGVRYHLKEYSTRPPQNAKELFNLRHASLRNAIERAFGVLKKRFPIIGSTTEPTYSVDTQTEIILACCIIHNYLMGVDPDERLIAEVDEELLQQSHHETEAHAPREDDEDARQGEILRDSIALAMWQDYDTIMGKKSKKDGGDPSKEVQWTSVMDDALVDALLYQLSIGARVNGTFNSRAYDEVVKELVAKFDMDINKDKVKNRQKTLKKFFGECYDIFKEGLSGFGWNDSLSMWTAEPEVWEPLIMSKPAAKKWMATPIPNYFKMAQLWAKDRATGDHAETAKEKRARYATSTTIDGIDLMVSQNEVSLENFEVEESDQMKSPEINVVRSRAPSQEAFSSKSKKKKVPEDGERDNVISRSFDNISMAMDRATEVMEKCFMKISGTEIYAALQVLDLEPTLVTDAYIFLMDNAKYKDMFFGCPVSGRKDLLLKLMSKSKN</sequence>
<organism evidence="3">
    <name type="scientific">Fagus sylvatica</name>
    <name type="common">Beechnut</name>
    <dbReference type="NCBI Taxonomy" id="28930"/>
    <lineage>
        <taxon>Eukaryota</taxon>
        <taxon>Viridiplantae</taxon>
        <taxon>Streptophyta</taxon>
        <taxon>Embryophyta</taxon>
        <taxon>Tracheophyta</taxon>
        <taxon>Spermatophyta</taxon>
        <taxon>Magnoliopsida</taxon>
        <taxon>eudicotyledons</taxon>
        <taxon>Gunneridae</taxon>
        <taxon>Pentapetalae</taxon>
        <taxon>rosids</taxon>
        <taxon>fabids</taxon>
        <taxon>Fagales</taxon>
        <taxon>Fagaceae</taxon>
        <taxon>Fagus</taxon>
    </lineage>
</organism>
<dbReference type="EMBL" id="OIVN01002921">
    <property type="protein sequence ID" value="SPD07491.1"/>
    <property type="molecule type" value="Genomic_DNA"/>
</dbReference>
<dbReference type="InterPro" id="IPR024752">
    <property type="entry name" value="Myb/SANT-like_dom"/>
</dbReference>
<name>A0A2N9H775_FAGSY</name>
<protein>
    <recommendedName>
        <fullName evidence="2">Myb/SANT-like domain-containing protein</fullName>
    </recommendedName>
</protein>
<evidence type="ECO:0000259" key="2">
    <source>
        <dbReference type="Pfam" id="PF12776"/>
    </source>
</evidence>
<evidence type="ECO:0000256" key="1">
    <source>
        <dbReference type="SAM" id="MobiDB-lite"/>
    </source>
</evidence>
<dbReference type="Pfam" id="PF12776">
    <property type="entry name" value="Myb_DNA-bind_3"/>
    <property type="match status" value="1"/>
</dbReference>